<dbReference type="GO" id="GO:0002161">
    <property type="term" value="F:aminoacyl-tRNA deacylase activity"/>
    <property type="evidence" value="ECO:0007669"/>
    <property type="project" value="UniProtKB-ARBA"/>
</dbReference>
<dbReference type="Pfam" id="PF07973">
    <property type="entry name" value="tRNA_SAD"/>
    <property type="match status" value="1"/>
</dbReference>
<proteinExistence type="predicted"/>
<keyword evidence="4" id="KW-0862">Zinc</keyword>
<dbReference type="SUPFAM" id="SSF50447">
    <property type="entry name" value="Translation proteins"/>
    <property type="match status" value="1"/>
</dbReference>
<dbReference type="InterPro" id="IPR018165">
    <property type="entry name" value="Ala-tRNA-synth_IIc_core"/>
</dbReference>
<evidence type="ECO:0000256" key="5">
    <source>
        <dbReference type="SAM" id="Coils"/>
    </source>
</evidence>
<dbReference type="InterPro" id="IPR018163">
    <property type="entry name" value="Thr/Ala-tRNA-synth_IIc_edit"/>
</dbReference>
<dbReference type="GO" id="GO:0005524">
    <property type="term" value="F:ATP binding"/>
    <property type="evidence" value="ECO:0007669"/>
    <property type="project" value="InterPro"/>
</dbReference>
<dbReference type="EMBL" id="OAOP01000010">
    <property type="protein sequence ID" value="SNX74932.1"/>
    <property type="molecule type" value="Genomic_DNA"/>
</dbReference>
<evidence type="ECO:0000256" key="3">
    <source>
        <dbReference type="ARBA" id="ARBA00022723"/>
    </source>
</evidence>
<reference evidence="7 8" key="1">
    <citation type="submission" date="2017-08" db="EMBL/GenBank/DDBJ databases">
        <authorList>
            <person name="de Groot N.N."/>
        </authorList>
    </citation>
    <scope>NUCLEOTIDE SEQUENCE [LARGE SCALE GENOMIC DNA]</scope>
    <source>
        <strain evidence="7 8">JC228</strain>
    </source>
</reference>
<comment type="subcellular location">
    <subcellularLocation>
        <location evidence="2">Cytoplasm</location>
    </subcellularLocation>
</comment>
<dbReference type="AlphaFoldDB" id="A0A285D548"/>
<dbReference type="SMART" id="SM00863">
    <property type="entry name" value="tRNA_SAD"/>
    <property type="match status" value="1"/>
</dbReference>
<dbReference type="PANTHER" id="PTHR43462">
    <property type="entry name" value="ALANYL-TRNA EDITING PROTEIN"/>
    <property type="match status" value="1"/>
</dbReference>
<dbReference type="InterPro" id="IPR018164">
    <property type="entry name" value="Ala-tRNA-synth_IIc_N"/>
</dbReference>
<dbReference type="GO" id="GO:0046872">
    <property type="term" value="F:metal ion binding"/>
    <property type="evidence" value="ECO:0007669"/>
    <property type="project" value="UniProtKB-KW"/>
</dbReference>
<name>A0A285D548_9BACI</name>
<dbReference type="GO" id="GO:0003676">
    <property type="term" value="F:nucleic acid binding"/>
    <property type="evidence" value="ECO:0007669"/>
    <property type="project" value="InterPro"/>
</dbReference>
<dbReference type="OrthoDB" id="9812949at2"/>
<gene>
    <name evidence="7" type="ORF">SAMN05877753_110170</name>
</gene>
<evidence type="ECO:0000313" key="7">
    <source>
        <dbReference type="EMBL" id="SNX74932.1"/>
    </source>
</evidence>
<dbReference type="PROSITE" id="PS50860">
    <property type="entry name" value="AA_TRNA_LIGASE_II_ALA"/>
    <property type="match status" value="1"/>
</dbReference>
<keyword evidence="3" id="KW-0479">Metal-binding</keyword>
<dbReference type="GO" id="GO:0004813">
    <property type="term" value="F:alanine-tRNA ligase activity"/>
    <property type="evidence" value="ECO:0007669"/>
    <property type="project" value="InterPro"/>
</dbReference>
<feature type="domain" description="Alanyl-transfer RNA synthetases family profile" evidence="6">
    <location>
        <begin position="1"/>
        <end position="238"/>
    </location>
</feature>
<dbReference type="GO" id="GO:0006419">
    <property type="term" value="P:alanyl-tRNA aminoacylation"/>
    <property type="evidence" value="ECO:0007669"/>
    <property type="project" value="InterPro"/>
</dbReference>
<dbReference type="RefSeq" id="WP_097160204.1">
    <property type="nucleotide sequence ID" value="NZ_JBEPMQ010000011.1"/>
</dbReference>
<dbReference type="PANTHER" id="PTHR43462:SF1">
    <property type="entry name" value="ALANYL-TRNA EDITING PROTEIN AARSD1"/>
    <property type="match status" value="1"/>
</dbReference>
<dbReference type="Gene3D" id="3.10.310.40">
    <property type="match status" value="1"/>
</dbReference>
<keyword evidence="7" id="KW-0436">Ligase</keyword>
<evidence type="ECO:0000313" key="8">
    <source>
        <dbReference type="Proteomes" id="UP000219546"/>
    </source>
</evidence>
<evidence type="ECO:0000256" key="2">
    <source>
        <dbReference type="ARBA" id="ARBA00004496"/>
    </source>
</evidence>
<accession>A0A285D548</accession>
<feature type="coiled-coil region" evidence="5">
    <location>
        <begin position="261"/>
        <end position="288"/>
    </location>
</feature>
<keyword evidence="5" id="KW-0175">Coiled coil</keyword>
<sequence>MASKLFYQDPYIQTFRTEIVNQRQDEQGNWYVVLKETAFYPTGGGQPYDTGTLNGIKVTAVEEINGEIRHYLEQPMSNLADPVFGQIDWDRRFDHMQQHAGQHILSAAFEELFQIKTVSFHLGSEVLTIDLDTPELTEKIALQAERLANQIILENRPIETKWLTEEEVKKYPLRKELSVTDNIRLVIIPEFDYNGCGGTHPSSTGQVGSIKILKWETQRKKIRVQFVCGNRVLKQLHIKQNVLIELTQILNAPEIKAAEAASRLLEKNKELEKDLGEAQDQLLQFEAVQLLGETQTIGGNIMITKVFLNRPLKELQNMARLITEKNSEVIVVFVSKNEQQLQFVSASGGEVVLDLRRVGKEVFPLINGKGGGNSSFIQGGGEALLSPEDFIHKVLEKIREY</sequence>
<dbReference type="Proteomes" id="UP000219546">
    <property type="component" value="Unassembled WGS sequence"/>
</dbReference>
<dbReference type="Pfam" id="PF01411">
    <property type="entry name" value="tRNA-synt_2c"/>
    <property type="match status" value="1"/>
</dbReference>
<dbReference type="Gene3D" id="3.30.980.10">
    <property type="entry name" value="Threonyl-trna Synthetase, Chain A, domain 2"/>
    <property type="match status" value="1"/>
</dbReference>
<evidence type="ECO:0000256" key="1">
    <source>
        <dbReference type="ARBA" id="ARBA00001947"/>
    </source>
</evidence>
<evidence type="ECO:0000259" key="6">
    <source>
        <dbReference type="PROSITE" id="PS50860"/>
    </source>
</evidence>
<comment type="cofactor">
    <cofactor evidence="1">
        <name>Zn(2+)</name>
        <dbReference type="ChEBI" id="CHEBI:29105"/>
    </cofactor>
</comment>
<dbReference type="GO" id="GO:0005737">
    <property type="term" value="C:cytoplasm"/>
    <property type="evidence" value="ECO:0007669"/>
    <property type="project" value="UniProtKB-SubCell"/>
</dbReference>
<dbReference type="Gene3D" id="2.40.30.130">
    <property type="match status" value="1"/>
</dbReference>
<keyword evidence="8" id="KW-1185">Reference proteome</keyword>
<dbReference type="InterPro" id="IPR012947">
    <property type="entry name" value="tRNA_SAD"/>
</dbReference>
<organism evidence="7 8">
    <name type="scientific">Bacillus oleivorans</name>
    <dbReference type="NCBI Taxonomy" id="1448271"/>
    <lineage>
        <taxon>Bacteria</taxon>
        <taxon>Bacillati</taxon>
        <taxon>Bacillota</taxon>
        <taxon>Bacilli</taxon>
        <taxon>Bacillales</taxon>
        <taxon>Bacillaceae</taxon>
        <taxon>Bacillus</taxon>
    </lineage>
</organism>
<protein>
    <submittedName>
        <fullName evidence="7">Alanyl-tRNA synthetase</fullName>
    </submittedName>
</protein>
<dbReference type="SUPFAM" id="SSF55186">
    <property type="entry name" value="ThrRS/AlaRS common domain"/>
    <property type="match status" value="1"/>
</dbReference>
<keyword evidence="7" id="KW-0030">Aminoacyl-tRNA synthetase</keyword>
<dbReference type="InterPro" id="IPR009000">
    <property type="entry name" value="Transl_B-barrel_sf"/>
</dbReference>
<dbReference type="InterPro" id="IPR051335">
    <property type="entry name" value="Alanyl-tRNA_Editing_Enzymes"/>
</dbReference>
<evidence type="ECO:0000256" key="4">
    <source>
        <dbReference type="ARBA" id="ARBA00022833"/>
    </source>
</evidence>